<gene>
    <name evidence="1" type="ORF">IR213_12770</name>
</gene>
<dbReference type="RefSeq" id="WP_194312697.1">
    <property type="nucleotide sequence ID" value="NZ_JADHEC010000031.1"/>
</dbReference>
<dbReference type="AlphaFoldDB" id="A0A930XWR3"/>
<evidence type="ECO:0000313" key="1">
    <source>
        <dbReference type="EMBL" id="MBF2709457.1"/>
    </source>
</evidence>
<dbReference type="Proteomes" id="UP000646211">
    <property type="component" value="Unassembled WGS sequence"/>
</dbReference>
<dbReference type="EMBL" id="JADHEC010000031">
    <property type="protein sequence ID" value="MBF2709457.1"/>
    <property type="molecule type" value="Genomic_DNA"/>
</dbReference>
<protein>
    <submittedName>
        <fullName evidence="1">Uncharacterized protein</fullName>
    </submittedName>
</protein>
<accession>A0A930XWR3</accession>
<proteinExistence type="predicted"/>
<organism evidence="1 2">
    <name type="scientific">Flavobacterium soyangense</name>
    <dbReference type="NCBI Taxonomy" id="2023265"/>
    <lineage>
        <taxon>Bacteria</taxon>
        <taxon>Pseudomonadati</taxon>
        <taxon>Bacteroidota</taxon>
        <taxon>Flavobacteriia</taxon>
        <taxon>Flavobacteriales</taxon>
        <taxon>Flavobacteriaceae</taxon>
        <taxon>Flavobacterium</taxon>
    </lineage>
</organism>
<comment type="caution">
    <text evidence="1">The sequence shown here is derived from an EMBL/GenBank/DDBJ whole genome shotgun (WGS) entry which is preliminary data.</text>
</comment>
<evidence type="ECO:0000313" key="2">
    <source>
        <dbReference type="Proteomes" id="UP000646211"/>
    </source>
</evidence>
<sequence>MSNSPSKISDFLDYNDEFENVKLNQSSQYAAKEKIQFLINSLIDFSTKNEYNFELYQSFALDCGKSFDYYLSQIDNETDKEKIISDLKANFHFSTRDIVTDLMAKNNTIGDNFEPGVSYYIAPPIPDARIRDYENNYKHLIEPVGCN</sequence>
<name>A0A930XWR3_9FLAO</name>
<keyword evidence="2" id="KW-1185">Reference proteome</keyword>
<reference evidence="1" key="1">
    <citation type="submission" date="2020-11" db="EMBL/GenBank/DDBJ databases">
        <title>Genome of Flavobacterium soyangense.</title>
        <authorList>
            <person name="Liu Q."/>
            <person name="Xin Y.-H."/>
        </authorList>
    </citation>
    <scope>NUCLEOTIDE SEQUENCE</scope>
    <source>
        <strain evidence="1">CGMCC 1.13493</strain>
    </source>
</reference>